<dbReference type="GO" id="GO:0000049">
    <property type="term" value="F:tRNA binding"/>
    <property type="evidence" value="ECO:0007669"/>
    <property type="project" value="UniProtKB-KW"/>
</dbReference>
<feature type="domain" description="TGS" evidence="15">
    <location>
        <begin position="1"/>
        <end position="63"/>
    </location>
</feature>
<dbReference type="GO" id="GO:0005737">
    <property type="term" value="C:cytoplasm"/>
    <property type="evidence" value="ECO:0007669"/>
    <property type="project" value="UniProtKB-SubCell"/>
</dbReference>
<dbReference type="Pfam" id="PF07973">
    <property type="entry name" value="tRNA_SAD"/>
    <property type="match status" value="1"/>
</dbReference>
<dbReference type="InterPro" id="IPR047246">
    <property type="entry name" value="ThrRS_anticodon"/>
</dbReference>
<keyword evidence="11 13" id="KW-0030">Aminoacyl-tRNA synthetase</keyword>
<dbReference type="Gene3D" id="3.40.50.800">
    <property type="entry name" value="Anticodon-binding domain"/>
    <property type="match status" value="1"/>
</dbReference>
<dbReference type="Gene3D" id="3.10.20.30">
    <property type="match status" value="1"/>
</dbReference>
<comment type="caution">
    <text evidence="13">Lacks conserved residue(s) required for the propagation of feature annotation.</text>
</comment>
<comment type="similarity">
    <text evidence="1 13">Belongs to the class-II aminoacyl-tRNA synthetase family.</text>
</comment>
<evidence type="ECO:0000256" key="12">
    <source>
        <dbReference type="ARBA" id="ARBA00049515"/>
    </source>
</evidence>
<evidence type="ECO:0000256" key="7">
    <source>
        <dbReference type="ARBA" id="ARBA00022833"/>
    </source>
</evidence>
<gene>
    <name evidence="13 16" type="primary">thrS</name>
    <name evidence="16" type="ORF">ROA7745_02322</name>
</gene>
<dbReference type="EMBL" id="FWXB01000008">
    <property type="protein sequence ID" value="SMC12496.1"/>
    <property type="molecule type" value="Genomic_DNA"/>
</dbReference>
<evidence type="ECO:0000256" key="2">
    <source>
        <dbReference type="ARBA" id="ARBA00022490"/>
    </source>
</evidence>
<comment type="subunit">
    <text evidence="13">Homodimer.</text>
</comment>
<evidence type="ECO:0000256" key="10">
    <source>
        <dbReference type="ARBA" id="ARBA00022917"/>
    </source>
</evidence>
<dbReference type="Gene3D" id="3.30.980.10">
    <property type="entry name" value="Threonyl-trna Synthetase, Chain A, domain 2"/>
    <property type="match status" value="1"/>
</dbReference>
<evidence type="ECO:0000256" key="5">
    <source>
        <dbReference type="ARBA" id="ARBA00022723"/>
    </source>
</evidence>
<comment type="cofactor">
    <cofactor evidence="13">
        <name>Zn(2+)</name>
        <dbReference type="ChEBI" id="CHEBI:29105"/>
    </cofactor>
    <text evidence="13">Binds 1 zinc ion per subunit.</text>
</comment>
<dbReference type="InterPro" id="IPR004154">
    <property type="entry name" value="Anticodon-bd"/>
</dbReference>
<dbReference type="RefSeq" id="WP_085800458.1">
    <property type="nucleotide sequence ID" value="NZ_FWXB01000008.1"/>
</dbReference>
<dbReference type="InterPro" id="IPR002320">
    <property type="entry name" value="Thr-tRNA-ligase_IIa"/>
</dbReference>
<sequence length="648" mass="74228">MAQISLTFPDGNARSYDAGITPAAIAADISTSLAKKAISATVDGQHWDLQWPIERDAEISIHTMKDEVQANELIRHDLAHVMARAVQEIWPDVKVTIGPVIENGWYYDFDRAEPFTPEDLGLIEKKMKEIINLRDEVRTEIWERARAIKHYEDAGEPFKVELIEAIPGDEPLRMYWHGHWQDLCRGPHLQHTGQLPADAFKLMSVAGAYWRGDSKRPMLQRIYGVAFTGKEKLKAYLTFLEEAEKRDHRRLGREMQLFHFQEEAPGMVFWHPNGWTIYRALEDYMRRKLTKAGYQEIKTPQVVDRKLWEASGHWDKYRENMYITEIDEEHANEKRTNALKPMNCPCHVQIFNQGLKSYRDLPLRLAEFGSCHRYEAHGALHGLMRVRGFTQDDAHIFCTEDQIEEETSKFIDLLSDIYRDAGFSSFDIKLSTRPEVRVGSDEVWDKAEEALEKAILSVRNDYEVDPGEGAFYGPKLDFKLTDAIGREWQCGTFQADFNLPDRLDASYIGADGEKHRPVMLHRAILGSFERFLGIMLENYSGKLPFWLAPHQVVVASIVTEANDYAQKVVDTLTAAGIRAEADLRNEKINYKVREHSVGKVPVILACGMKEIENDTVSVRRLGQKQTSVEPLDTVTIELAREATPPDLL</sequence>
<dbReference type="Gene3D" id="3.30.930.10">
    <property type="entry name" value="Bira Bifunctional Protein, Domain 2"/>
    <property type="match status" value="1"/>
</dbReference>
<keyword evidence="10 13" id="KW-0648">Protein biosynthesis</keyword>
<dbReference type="SMART" id="SM00863">
    <property type="entry name" value="tRNA_SAD"/>
    <property type="match status" value="1"/>
</dbReference>
<evidence type="ECO:0000256" key="13">
    <source>
        <dbReference type="HAMAP-Rule" id="MF_00184"/>
    </source>
</evidence>
<reference evidence="16 17" key="1">
    <citation type="submission" date="2017-03" db="EMBL/GenBank/DDBJ databases">
        <authorList>
            <person name="Afonso C.L."/>
            <person name="Miller P.J."/>
            <person name="Scott M.A."/>
            <person name="Spackman E."/>
            <person name="Goraichik I."/>
            <person name="Dimitrov K.M."/>
            <person name="Suarez D.L."/>
            <person name="Swayne D.E."/>
        </authorList>
    </citation>
    <scope>NUCLEOTIDE SEQUENCE [LARGE SCALE GENOMIC DNA]</scope>
    <source>
        <strain evidence="16 17">CECT 7745</strain>
    </source>
</reference>
<dbReference type="CDD" id="cd01667">
    <property type="entry name" value="TGS_ThrRS"/>
    <property type="match status" value="1"/>
</dbReference>
<keyword evidence="7 13" id="KW-0862">Zinc</keyword>
<evidence type="ECO:0000256" key="8">
    <source>
        <dbReference type="ARBA" id="ARBA00022840"/>
    </source>
</evidence>
<dbReference type="InterPro" id="IPR033728">
    <property type="entry name" value="ThrRS_core"/>
</dbReference>
<keyword evidence="5 13" id="KW-0479">Metal-binding</keyword>
<dbReference type="OrthoDB" id="9802304at2"/>
<dbReference type="SUPFAM" id="SSF52954">
    <property type="entry name" value="Class II aaRS ABD-related"/>
    <property type="match status" value="1"/>
</dbReference>
<dbReference type="PROSITE" id="PS50862">
    <property type="entry name" value="AA_TRNA_LIGASE_II"/>
    <property type="match status" value="1"/>
</dbReference>
<keyword evidence="9 13" id="KW-0694">RNA-binding</keyword>
<dbReference type="Pfam" id="PF00587">
    <property type="entry name" value="tRNA-synt_2b"/>
    <property type="match status" value="1"/>
</dbReference>
<comment type="catalytic activity">
    <reaction evidence="12 13">
        <text>tRNA(Thr) + L-threonine + ATP = L-threonyl-tRNA(Thr) + AMP + diphosphate + H(+)</text>
        <dbReference type="Rhea" id="RHEA:24624"/>
        <dbReference type="Rhea" id="RHEA-COMP:9670"/>
        <dbReference type="Rhea" id="RHEA-COMP:9704"/>
        <dbReference type="ChEBI" id="CHEBI:15378"/>
        <dbReference type="ChEBI" id="CHEBI:30616"/>
        <dbReference type="ChEBI" id="CHEBI:33019"/>
        <dbReference type="ChEBI" id="CHEBI:57926"/>
        <dbReference type="ChEBI" id="CHEBI:78442"/>
        <dbReference type="ChEBI" id="CHEBI:78534"/>
        <dbReference type="ChEBI" id="CHEBI:456215"/>
        <dbReference type="EC" id="6.1.1.3"/>
    </reaction>
</comment>
<keyword evidence="3 13" id="KW-0820">tRNA-binding</keyword>
<keyword evidence="2 13" id="KW-0963">Cytoplasm</keyword>
<dbReference type="PROSITE" id="PS51880">
    <property type="entry name" value="TGS"/>
    <property type="match status" value="1"/>
</dbReference>
<comment type="subcellular location">
    <subcellularLocation>
        <location evidence="13">Cytoplasm</location>
    </subcellularLocation>
</comment>
<dbReference type="PANTHER" id="PTHR11451:SF44">
    <property type="entry name" value="THREONINE--TRNA LIGASE, CHLOROPLASTIC_MITOCHONDRIAL 2"/>
    <property type="match status" value="1"/>
</dbReference>
<dbReference type="Gene3D" id="3.30.54.20">
    <property type="match status" value="1"/>
</dbReference>
<dbReference type="AlphaFoldDB" id="A0A1X7BS28"/>
<dbReference type="EC" id="6.1.1.3" evidence="13"/>
<keyword evidence="6 13" id="KW-0547">Nucleotide-binding</keyword>
<dbReference type="HAMAP" id="MF_00184">
    <property type="entry name" value="Thr_tRNA_synth"/>
    <property type="match status" value="1"/>
</dbReference>
<feature type="binding site" evidence="13">
    <location>
        <position position="521"/>
    </location>
    <ligand>
        <name>Zn(2+)</name>
        <dbReference type="ChEBI" id="CHEBI:29105"/>
        <note>catalytic</note>
    </ligand>
</feature>
<dbReference type="InterPro" id="IPR006195">
    <property type="entry name" value="aa-tRNA-synth_II"/>
</dbReference>
<dbReference type="InterPro" id="IPR036621">
    <property type="entry name" value="Anticodon-bd_dom_sf"/>
</dbReference>
<dbReference type="PRINTS" id="PR01047">
    <property type="entry name" value="TRNASYNTHTHR"/>
</dbReference>
<dbReference type="InterPro" id="IPR012676">
    <property type="entry name" value="TGS-like"/>
</dbReference>
<protein>
    <recommendedName>
        <fullName evidence="13">Threonine--tRNA ligase</fullName>
        <ecNumber evidence="13">6.1.1.3</ecNumber>
    </recommendedName>
    <alternativeName>
        <fullName evidence="13">Threonyl-tRNA synthetase</fullName>
        <shortName evidence="13">ThrRS</shortName>
    </alternativeName>
</protein>
<feature type="domain" description="Aminoacyl-transfer RNA synthetases class-II family profile" evidence="14">
    <location>
        <begin position="266"/>
        <end position="544"/>
    </location>
</feature>
<dbReference type="PANTHER" id="PTHR11451">
    <property type="entry name" value="THREONINE-TRNA LIGASE"/>
    <property type="match status" value="1"/>
</dbReference>
<evidence type="ECO:0000256" key="1">
    <source>
        <dbReference type="ARBA" id="ARBA00008226"/>
    </source>
</evidence>
<evidence type="ECO:0000256" key="3">
    <source>
        <dbReference type="ARBA" id="ARBA00022555"/>
    </source>
</evidence>
<dbReference type="GO" id="GO:0046872">
    <property type="term" value="F:metal ion binding"/>
    <property type="evidence" value="ECO:0007669"/>
    <property type="project" value="UniProtKB-KW"/>
</dbReference>
<evidence type="ECO:0000259" key="14">
    <source>
        <dbReference type="PROSITE" id="PS50862"/>
    </source>
</evidence>
<proteinExistence type="inferred from homology"/>
<dbReference type="InterPro" id="IPR002314">
    <property type="entry name" value="aa-tRNA-synt_IIb"/>
</dbReference>
<dbReference type="InterPro" id="IPR045864">
    <property type="entry name" value="aa-tRNA-synth_II/BPL/LPL"/>
</dbReference>
<feature type="binding site" evidence="13">
    <location>
        <position position="395"/>
    </location>
    <ligand>
        <name>Zn(2+)</name>
        <dbReference type="ChEBI" id="CHEBI:29105"/>
        <note>catalytic</note>
    </ligand>
</feature>
<evidence type="ECO:0000313" key="17">
    <source>
        <dbReference type="Proteomes" id="UP000193224"/>
    </source>
</evidence>
<keyword evidence="17" id="KW-1185">Reference proteome</keyword>
<name>A0A1X7BS28_9RHOB</name>
<evidence type="ECO:0000256" key="4">
    <source>
        <dbReference type="ARBA" id="ARBA00022598"/>
    </source>
</evidence>
<dbReference type="GO" id="GO:0004829">
    <property type="term" value="F:threonine-tRNA ligase activity"/>
    <property type="evidence" value="ECO:0007669"/>
    <property type="project" value="UniProtKB-UniRule"/>
</dbReference>
<evidence type="ECO:0000256" key="9">
    <source>
        <dbReference type="ARBA" id="ARBA00022884"/>
    </source>
</evidence>
<dbReference type="Pfam" id="PF02824">
    <property type="entry name" value="TGS"/>
    <property type="match status" value="1"/>
</dbReference>
<dbReference type="Proteomes" id="UP000193224">
    <property type="component" value="Unassembled WGS sequence"/>
</dbReference>
<dbReference type="FunFam" id="3.10.20.30:FF:000005">
    <property type="entry name" value="Threonine--tRNA ligase"/>
    <property type="match status" value="1"/>
</dbReference>
<dbReference type="InterPro" id="IPR004095">
    <property type="entry name" value="TGS"/>
</dbReference>
<dbReference type="CDD" id="cd00771">
    <property type="entry name" value="ThrRS_core"/>
    <property type="match status" value="1"/>
</dbReference>
<evidence type="ECO:0000313" key="16">
    <source>
        <dbReference type="EMBL" id="SMC12496.1"/>
    </source>
</evidence>
<dbReference type="SUPFAM" id="SSF55186">
    <property type="entry name" value="ThrRS/AlaRS common domain"/>
    <property type="match status" value="1"/>
</dbReference>
<dbReference type="Pfam" id="PF03129">
    <property type="entry name" value="HGTP_anticodon"/>
    <property type="match status" value="1"/>
</dbReference>
<dbReference type="InterPro" id="IPR012675">
    <property type="entry name" value="Beta-grasp_dom_sf"/>
</dbReference>
<evidence type="ECO:0000256" key="6">
    <source>
        <dbReference type="ARBA" id="ARBA00022741"/>
    </source>
</evidence>
<dbReference type="SUPFAM" id="SSF55681">
    <property type="entry name" value="Class II aaRS and biotin synthetases"/>
    <property type="match status" value="1"/>
</dbReference>
<accession>A0A1X7BS28</accession>
<dbReference type="InterPro" id="IPR018163">
    <property type="entry name" value="Thr/Ala-tRNA-synth_IIc_edit"/>
</dbReference>
<dbReference type="SUPFAM" id="SSF81271">
    <property type="entry name" value="TGS-like"/>
    <property type="match status" value="1"/>
</dbReference>
<evidence type="ECO:0000259" key="15">
    <source>
        <dbReference type="PROSITE" id="PS51880"/>
    </source>
</evidence>
<dbReference type="GO" id="GO:0005524">
    <property type="term" value="F:ATP binding"/>
    <property type="evidence" value="ECO:0007669"/>
    <property type="project" value="UniProtKB-UniRule"/>
</dbReference>
<dbReference type="NCBIfam" id="TIGR00418">
    <property type="entry name" value="thrS"/>
    <property type="match status" value="1"/>
</dbReference>
<keyword evidence="4 13" id="KW-0436">Ligase</keyword>
<dbReference type="CDD" id="cd00860">
    <property type="entry name" value="ThrRS_anticodon"/>
    <property type="match status" value="1"/>
</dbReference>
<keyword evidence="8 13" id="KW-0067">ATP-binding</keyword>
<feature type="binding site" evidence="13">
    <location>
        <position position="344"/>
    </location>
    <ligand>
        <name>Zn(2+)</name>
        <dbReference type="ChEBI" id="CHEBI:29105"/>
        <note>catalytic</note>
    </ligand>
</feature>
<evidence type="ECO:0000256" key="11">
    <source>
        <dbReference type="ARBA" id="ARBA00023146"/>
    </source>
</evidence>
<dbReference type="FunFam" id="3.40.50.800:FF:000001">
    <property type="entry name" value="Threonine--tRNA ligase"/>
    <property type="match status" value="1"/>
</dbReference>
<dbReference type="InterPro" id="IPR012947">
    <property type="entry name" value="tRNA_SAD"/>
</dbReference>
<organism evidence="16 17">
    <name type="scientific">Roseovarius aestuarii</name>
    <dbReference type="NCBI Taxonomy" id="475083"/>
    <lineage>
        <taxon>Bacteria</taxon>
        <taxon>Pseudomonadati</taxon>
        <taxon>Pseudomonadota</taxon>
        <taxon>Alphaproteobacteria</taxon>
        <taxon>Rhodobacterales</taxon>
        <taxon>Roseobacteraceae</taxon>
        <taxon>Roseovarius</taxon>
    </lineage>
</organism>
<dbReference type="GO" id="GO:0006435">
    <property type="term" value="P:threonyl-tRNA aminoacylation"/>
    <property type="evidence" value="ECO:0007669"/>
    <property type="project" value="UniProtKB-UniRule"/>
</dbReference>
<dbReference type="FunFam" id="3.30.930.10:FF:000002">
    <property type="entry name" value="Threonine--tRNA ligase"/>
    <property type="match status" value="1"/>
</dbReference>